<reference evidence="2 3" key="1">
    <citation type="journal article" date="2011" name="Stand. Genomic Sci.">
        <title>Complete genome sequence of the gliding, heparinolytic Pedobacter saltans type strain (113).</title>
        <authorList>
            <person name="Liolios K."/>
            <person name="Sikorski J."/>
            <person name="Lu M."/>
            <person name="Nolan M."/>
            <person name="Lapidus A."/>
            <person name="Lucas S."/>
            <person name="Hammon N."/>
            <person name="Deshpande S."/>
            <person name="Cheng J.F."/>
            <person name="Tapia R."/>
            <person name="Han C."/>
            <person name="Goodwin L."/>
            <person name="Pitluck S."/>
            <person name="Huntemann M."/>
            <person name="Ivanova N."/>
            <person name="Pagani I."/>
            <person name="Mavromatis K."/>
            <person name="Ovchinikova G."/>
            <person name="Pati A."/>
            <person name="Chen A."/>
            <person name="Palaniappan K."/>
            <person name="Land M."/>
            <person name="Hauser L."/>
            <person name="Brambilla E.M."/>
            <person name="Kotsyurbenko O."/>
            <person name="Rohde M."/>
            <person name="Tindall B.J."/>
            <person name="Abt B."/>
            <person name="Goker M."/>
            <person name="Detter J.C."/>
            <person name="Woyke T."/>
            <person name="Bristow J."/>
            <person name="Eisen J.A."/>
            <person name="Markowitz V."/>
            <person name="Hugenholtz P."/>
            <person name="Klenk H.P."/>
            <person name="Kyrpides N.C."/>
        </authorList>
    </citation>
    <scope>NUCLEOTIDE SEQUENCE [LARGE SCALE GENOMIC DNA]</scope>
    <source>
        <strain evidence="3">ATCC 51119 / DSM 12145 / JCM 21818 / LMG 10337 / NBRC 100064 / NCIMB 13643</strain>
    </source>
</reference>
<dbReference type="PANTHER" id="PTHR12147:SF26">
    <property type="entry name" value="PEPTIDASE M28 DOMAIN-CONTAINING PROTEIN"/>
    <property type="match status" value="1"/>
</dbReference>
<protein>
    <submittedName>
        <fullName evidence="2">Peptidase M28</fullName>
    </submittedName>
</protein>
<dbReference type="RefSeq" id="WP_013634144.1">
    <property type="nucleotide sequence ID" value="NC_015177.1"/>
</dbReference>
<dbReference type="eggNOG" id="COG2234">
    <property type="taxonomic scope" value="Bacteria"/>
</dbReference>
<dbReference type="AlphaFoldDB" id="F0SAN8"/>
<reference evidence="3" key="2">
    <citation type="submission" date="2011-02" db="EMBL/GenBank/DDBJ databases">
        <title>The complete genome of Pedobacter saltans DSM 12145.</title>
        <authorList>
            <consortium name="US DOE Joint Genome Institute (JGI-PGF)"/>
            <person name="Lucas S."/>
            <person name="Copeland A."/>
            <person name="Lapidus A."/>
            <person name="Bruce D."/>
            <person name="Goodwin L."/>
            <person name="Pitluck S."/>
            <person name="Kyrpides N."/>
            <person name="Mavromatis K."/>
            <person name="Pagani I."/>
            <person name="Ivanova N."/>
            <person name="Ovchinnikova G."/>
            <person name="Lu M."/>
            <person name="Detter J.C."/>
            <person name="Han C."/>
            <person name="Land M."/>
            <person name="Hauser L."/>
            <person name="Markowitz V."/>
            <person name="Cheng J.-F."/>
            <person name="Hugenholtz P."/>
            <person name="Woyke T."/>
            <person name="Wu D."/>
            <person name="Tindall B."/>
            <person name="Pomrenke H.G."/>
            <person name="Brambilla E."/>
            <person name="Klenk H.-P."/>
            <person name="Eisen J.A."/>
        </authorList>
    </citation>
    <scope>NUCLEOTIDE SEQUENCE [LARGE SCALE GENOMIC DNA]</scope>
    <source>
        <strain evidence="3">ATCC 51119 / DSM 12145 / JCM 21818 / LMG 10337 / NBRC 100064 / NCIMB 13643</strain>
    </source>
</reference>
<dbReference type="PANTHER" id="PTHR12147">
    <property type="entry name" value="METALLOPEPTIDASE M28 FAMILY MEMBER"/>
    <property type="match status" value="1"/>
</dbReference>
<accession>F0SAN8</accession>
<dbReference type="InterPro" id="IPR007484">
    <property type="entry name" value="Peptidase_M28"/>
</dbReference>
<name>F0SAN8_PSESL</name>
<dbReference type="EMBL" id="CP002545">
    <property type="protein sequence ID" value="ADY53659.1"/>
    <property type="molecule type" value="Genomic_DNA"/>
</dbReference>
<evidence type="ECO:0000259" key="1">
    <source>
        <dbReference type="Pfam" id="PF04389"/>
    </source>
</evidence>
<proteinExistence type="predicted"/>
<evidence type="ECO:0000313" key="3">
    <source>
        <dbReference type="Proteomes" id="UP000000310"/>
    </source>
</evidence>
<dbReference type="HOGENOM" id="CLU_019932_0_2_10"/>
<dbReference type="PROSITE" id="PS51257">
    <property type="entry name" value="PROKAR_LIPOPROTEIN"/>
    <property type="match status" value="1"/>
</dbReference>
<sequence>MKNKIYTIFTLILLSAILSCKGQSSEPIVDIKETQRILKTLASDDMRGRNVLVPEDINRAAMFIAKEFAKIGLKGFEGDTSYYQEFEKRYKGRRLNLKNVIGVLPGKKRPNEFVVFSAHYDHIGILPAIGQDSIANGADDNASGVSAMIQLAKIFKNQNANERTLLFVAFTGEEVGFWGSEYFSDKVNAKNIVAMLNLEMIGKESKFGKNTAYITGFRFSDLGKIMQNHLKNTKFMLYEDPYTTQQLFYRSDNMPLVKKGIPAHTLSTVQINKDETYHTVKDEVEQLDVDNIAGVIKMVAIGMSGIVSGEETPTRIKANRR</sequence>
<dbReference type="GO" id="GO:0006508">
    <property type="term" value="P:proteolysis"/>
    <property type="evidence" value="ECO:0007669"/>
    <property type="project" value="InterPro"/>
</dbReference>
<dbReference type="InterPro" id="IPR045175">
    <property type="entry name" value="M28_fam"/>
</dbReference>
<dbReference type="Pfam" id="PF04389">
    <property type="entry name" value="Peptidase_M28"/>
    <property type="match status" value="1"/>
</dbReference>
<dbReference type="OrthoDB" id="9764939at2"/>
<dbReference type="KEGG" id="psn:Pedsa_3120"/>
<organism evidence="2 3">
    <name type="scientific">Pseudopedobacter saltans (strain ATCC 51119 / DSM 12145 / JCM 21818 / CCUG 39354 / LMG 10337 / NBRC 100064 / NCIMB 13643)</name>
    <name type="common">Pedobacter saltans</name>
    <dbReference type="NCBI Taxonomy" id="762903"/>
    <lineage>
        <taxon>Bacteria</taxon>
        <taxon>Pseudomonadati</taxon>
        <taxon>Bacteroidota</taxon>
        <taxon>Sphingobacteriia</taxon>
        <taxon>Sphingobacteriales</taxon>
        <taxon>Sphingobacteriaceae</taxon>
        <taxon>Pseudopedobacter</taxon>
    </lineage>
</organism>
<gene>
    <name evidence="2" type="ordered locus">Pedsa_3120</name>
</gene>
<dbReference type="Proteomes" id="UP000000310">
    <property type="component" value="Chromosome"/>
</dbReference>
<feature type="domain" description="Peptidase M28" evidence="1">
    <location>
        <begin position="99"/>
        <end position="298"/>
    </location>
</feature>
<evidence type="ECO:0000313" key="2">
    <source>
        <dbReference type="EMBL" id="ADY53659.1"/>
    </source>
</evidence>
<dbReference type="STRING" id="762903.Pedsa_3120"/>
<dbReference type="GO" id="GO:0008235">
    <property type="term" value="F:metalloexopeptidase activity"/>
    <property type="evidence" value="ECO:0007669"/>
    <property type="project" value="InterPro"/>
</dbReference>
<dbReference type="Gene3D" id="3.40.630.10">
    <property type="entry name" value="Zn peptidases"/>
    <property type="match status" value="1"/>
</dbReference>
<keyword evidence="3" id="KW-1185">Reference proteome</keyword>
<dbReference type="SUPFAM" id="SSF53187">
    <property type="entry name" value="Zn-dependent exopeptidases"/>
    <property type="match status" value="1"/>
</dbReference>